<keyword evidence="1" id="KW-1133">Transmembrane helix</keyword>
<dbReference type="RefSeq" id="WP_340520882.1">
    <property type="nucleotide sequence ID" value="NZ_JBBLXS010000014.1"/>
</dbReference>
<feature type="transmembrane region" description="Helical" evidence="1">
    <location>
        <begin position="50"/>
        <end position="72"/>
    </location>
</feature>
<organism evidence="2 3">
    <name type="scientific">Microcoleus anatoxicus PTRS2</name>
    <dbReference type="NCBI Taxonomy" id="2705321"/>
    <lineage>
        <taxon>Bacteria</taxon>
        <taxon>Bacillati</taxon>
        <taxon>Cyanobacteriota</taxon>
        <taxon>Cyanophyceae</taxon>
        <taxon>Oscillatoriophycideae</taxon>
        <taxon>Oscillatoriales</taxon>
        <taxon>Microcoleaceae</taxon>
        <taxon>Microcoleus</taxon>
        <taxon>Microcoleus anatoxicus</taxon>
    </lineage>
</organism>
<reference evidence="2 3" key="1">
    <citation type="journal article" date="2020" name="Harmful Algae">
        <title>Molecular and morphological characterization of a novel dihydroanatoxin-a producing Microcoleus species (cyanobacteria) from the Russian River, California, USA.</title>
        <authorList>
            <person name="Conklin K.Y."/>
            <person name="Stancheva R."/>
            <person name="Otten T.G."/>
            <person name="Fadness R."/>
            <person name="Boyer G.L."/>
            <person name="Read B."/>
            <person name="Zhang X."/>
            <person name="Sheath R.G."/>
        </authorList>
    </citation>
    <scope>NUCLEOTIDE SEQUENCE [LARGE SCALE GENOMIC DNA]</scope>
    <source>
        <strain evidence="2 3">PTRS2</strain>
    </source>
</reference>
<comment type="caution">
    <text evidence="2">The sequence shown here is derived from an EMBL/GenBank/DDBJ whole genome shotgun (WGS) entry which is preliminary data.</text>
</comment>
<protein>
    <submittedName>
        <fullName evidence="2">Uncharacterized protein</fullName>
    </submittedName>
</protein>
<dbReference type="EMBL" id="JBBLXS010000014">
    <property type="protein sequence ID" value="MEK0183631.1"/>
    <property type="molecule type" value="Genomic_DNA"/>
</dbReference>
<accession>A0ABU8YGZ4</accession>
<proteinExistence type="predicted"/>
<keyword evidence="3" id="KW-1185">Reference proteome</keyword>
<keyword evidence="1" id="KW-0472">Membrane</keyword>
<evidence type="ECO:0000256" key="1">
    <source>
        <dbReference type="SAM" id="Phobius"/>
    </source>
</evidence>
<name>A0ABU8YGZ4_9CYAN</name>
<evidence type="ECO:0000313" key="2">
    <source>
        <dbReference type="EMBL" id="MEK0183631.1"/>
    </source>
</evidence>
<keyword evidence="1" id="KW-0812">Transmembrane</keyword>
<dbReference type="Proteomes" id="UP001384579">
    <property type="component" value="Unassembled WGS sequence"/>
</dbReference>
<evidence type="ECO:0000313" key="3">
    <source>
        <dbReference type="Proteomes" id="UP001384579"/>
    </source>
</evidence>
<gene>
    <name evidence="2" type="ORF">WMG39_02085</name>
</gene>
<sequence length="91" mass="10278">MNQQQNSAVSEFLPMLQKGIWLFGIISWIFGLTDRSIALLADGYLSAIDIVQLFTASFFFVSWLLLSPFLSVNAPRVLKVKNSRQNIEIAQ</sequence>